<evidence type="ECO:0000256" key="1">
    <source>
        <dbReference type="SAM" id="MobiDB-lite"/>
    </source>
</evidence>
<dbReference type="GO" id="GO:0005085">
    <property type="term" value="F:guanyl-nucleotide exchange factor activity"/>
    <property type="evidence" value="ECO:0007669"/>
    <property type="project" value="InterPro"/>
</dbReference>
<comment type="caution">
    <text evidence="3">The sequence shown here is derived from an EMBL/GenBank/DDBJ whole genome shotgun (WGS) entry which is preliminary data.</text>
</comment>
<reference evidence="3" key="1">
    <citation type="submission" date="2020-07" db="EMBL/GenBank/DDBJ databases">
        <title>Draft Genome Sequence of a Deep-Sea Yeast, Naganishia (Cryptococcus) liquefaciens strain N6.</title>
        <authorList>
            <person name="Han Y.W."/>
            <person name="Kajitani R."/>
            <person name="Morimoto H."/>
            <person name="Parhat M."/>
            <person name="Tsubouchi H."/>
            <person name="Bakenova O."/>
            <person name="Ogata M."/>
            <person name="Argunhan B."/>
            <person name="Aoki R."/>
            <person name="Kajiwara S."/>
            <person name="Itoh T."/>
            <person name="Iwasaki H."/>
        </authorList>
    </citation>
    <scope>NUCLEOTIDE SEQUENCE</scope>
    <source>
        <strain evidence="3">N6</strain>
    </source>
</reference>
<feature type="compositionally biased region" description="Low complexity" evidence="1">
    <location>
        <begin position="955"/>
        <end position="965"/>
    </location>
</feature>
<feature type="compositionally biased region" description="Low complexity" evidence="1">
    <location>
        <begin position="582"/>
        <end position="594"/>
    </location>
</feature>
<dbReference type="SUPFAM" id="SSF48065">
    <property type="entry name" value="DBL homology domain (DH-domain)"/>
    <property type="match status" value="1"/>
</dbReference>
<feature type="compositionally biased region" description="Pro residues" evidence="1">
    <location>
        <begin position="9"/>
        <end position="21"/>
    </location>
</feature>
<name>A0A8H3YEL2_9TREE</name>
<feature type="region of interest" description="Disordered" evidence="1">
    <location>
        <begin position="1"/>
        <end position="87"/>
    </location>
</feature>
<feature type="compositionally biased region" description="Acidic residues" evidence="1">
    <location>
        <begin position="22"/>
        <end position="31"/>
    </location>
</feature>
<evidence type="ECO:0000313" key="4">
    <source>
        <dbReference type="Proteomes" id="UP000620104"/>
    </source>
</evidence>
<dbReference type="PANTHER" id="PTHR12673">
    <property type="entry name" value="FACIOGENITAL DYSPLASIA PROTEIN"/>
    <property type="match status" value="1"/>
</dbReference>
<dbReference type="CDD" id="cd00160">
    <property type="entry name" value="RhoGEF"/>
    <property type="match status" value="1"/>
</dbReference>
<feature type="region of interest" description="Disordered" evidence="1">
    <location>
        <begin position="245"/>
        <end position="288"/>
    </location>
</feature>
<evidence type="ECO:0000313" key="3">
    <source>
        <dbReference type="EMBL" id="GHJ84866.1"/>
    </source>
</evidence>
<gene>
    <name evidence="3" type="ORF">NliqN6_1268</name>
</gene>
<feature type="region of interest" description="Disordered" evidence="1">
    <location>
        <begin position="816"/>
        <end position="852"/>
    </location>
</feature>
<feature type="domain" description="DH" evidence="2">
    <location>
        <begin position="1043"/>
        <end position="1278"/>
    </location>
</feature>
<feature type="compositionally biased region" description="Low complexity" evidence="1">
    <location>
        <begin position="256"/>
        <end position="268"/>
    </location>
</feature>
<dbReference type="InterPro" id="IPR035899">
    <property type="entry name" value="DBL_dom_sf"/>
</dbReference>
<feature type="compositionally biased region" description="Low complexity" evidence="1">
    <location>
        <begin position="99"/>
        <end position="108"/>
    </location>
</feature>
<feature type="compositionally biased region" description="Polar residues" evidence="1">
    <location>
        <begin position="636"/>
        <end position="653"/>
    </location>
</feature>
<feature type="region of interest" description="Disordered" evidence="1">
    <location>
        <begin position="95"/>
        <end position="114"/>
    </location>
</feature>
<dbReference type="InterPro" id="IPR032675">
    <property type="entry name" value="LRR_dom_sf"/>
</dbReference>
<proteinExistence type="predicted"/>
<keyword evidence="4" id="KW-1185">Reference proteome</keyword>
<evidence type="ECO:0000259" key="2">
    <source>
        <dbReference type="PROSITE" id="PS50010"/>
    </source>
</evidence>
<feature type="region of interest" description="Disordered" evidence="1">
    <location>
        <begin position="955"/>
        <end position="974"/>
    </location>
</feature>
<dbReference type="Proteomes" id="UP000620104">
    <property type="component" value="Unassembled WGS sequence"/>
</dbReference>
<dbReference type="InterPro" id="IPR051092">
    <property type="entry name" value="FYVE_RhoGEF_PH"/>
</dbReference>
<dbReference type="SMART" id="SM00325">
    <property type="entry name" value="RhoGEF"/>
    <property type="match status" value="1"/>
</dbReference>
<feature type="compositionally biased region" description="Basic and acidic residues" evidence="1">
    <location>
        <begin position="625"/>
        <end position="634"/>
    </location>
</feature>
<feature type="region of interest" description="Disordered" evidence="1">
    <location>
        <begin position="741"/>
        <end position="776"/>
    </location>
</feature>
<dbReference type="Gene3D" id="1.20.900.10">
    <property type="entry name" value="Dbl homology (DH) domain"/>
    <property type="match status" value="1"/>
</dbReference>
<dbReference type="OrthoDB" id="660555at2759"/>
<feature type="region of interest" description="Disordered" evidence="1">
    <location>
        <begin position="132"/>
        <end position="179"/>
    </location>
</feature>
<organism evidence="3 4">
    <name type="scientific">Naganishia liquefaciens</name>
    <dbReference type="NCBI Taxonomy" id="104408"/>
    <lineage>
        <taxon>Eukaryota</taxon>
        <taxon>Fungi</taxon>
        <taxon>Dikarya</taxon>
        <taxon>Basidiomycota</taxon>
        <taxon>Agaricomycotina</taxon>
        <taxon>Tremellomycetes</taxon>
        <taxon>Filobasidiales</taxon>
        <taxon>Filobasidiaceae</taxon>
        <taxon>Naganishia</taxon>
    </lineage>
</organism>
<dbReference type="PANTHER" id="PTHR12673:SF270">
    <property type="entry name" value="FYVE-TYPE DOMAIN-CONTAINING PROTEIN"/>
    <property type="match status" value="1"/>
</dbReference>
<protein>
    <recommendedName>
        <fullName evidence="2">DH domain-containing protein</fullName>
    </recommendedName>
</protein>
<dbReference type="InterPro" id="IPR000219">
    <property type="entry name" value="DH_dom"/>
</dbReference>
<dbReference type="EMBL" id="BLZA01000009">
    <property type="protein sequence ID" value="GHJ84866.1"/>
    <property type="molecule type" value="Genomic_DNA"/>
</dbReference>
<dbReference type="PROSITE" id="PS50010">
    <property type="entry name" value="DH_2"/>
    <property type="match status" value="1"/>
</dbReference>
<accession>A0A8H3YEL2</accession>
<dbReference type="GO" id="GO:0005737">
    <property type="term" value="C:cytoplasm"/>
    <property type="evidence" value="ECO:0007669"/>
    <property type="project" value="TreeGrafter"/>
</dbReference>
<feature type="region of interest" description="Disordered" evidence="1">
    <location>
        <begin position="582"/>
        <end position="703"/>
    </location>
</feature>
<sequence>MASAKVMIHPPPRTALPPPPSYEEDDEDAFDYEQYSRTDNEDDGEEEMYSAQGSPFKGHERTRSRSIATANPFHVFDPPESTRFASPAPELSFVTTSTAESSARSVRGSGSGSGSVIGAAEGVMIRQASDYTPSPVDVIPADKSGIWDEVGRNRQRSGNRTSLSASGSGSGSASGSGASTPGYGLAPALPTGTVSSSATHLSRAHYSPLAMQRPSLTLRTSSYGHPSSTDDFANSPLSREISQLRIGSEGVQGRARSGTVSSRTSLSSMARPVEDVASQSDASRRNSLHRSVLDRNSIQQFELGAGCISRSTTALTADKWLESSDYDSDLDGVLSRNRAVGNETPATEWNHRYYGETSFQSETELEGNAVGLVEDGKSRIIDAERMTSWGGVTRVTERLRNESEGQFDGGIIEEFDGATHLLLSHVGLGEQVIDLLSVLLPVVASTLVVLDISNNLLLDLPPSLARCHSLEELNISENPVLVLPSWAGELINLRMVMADGCGLKTLPAELAKARMLHTICVRRNRMINLPSWLSQLCKLETLLIDDNPFAGYWQQMIGNILVQPLESIPPVPPVPFQFRRPSGASSPSLLSPVDSPYPPSSNPSLASIHSPRLRSLASPGLVHSPYHDASRHASEVTLSPSTTQPQSANSSGYFDSASAGPSRVASPPLPAIPDSARPKYPGLQPSRPAGQIKVPTRKPSRALKRMRSAGALLGLRMEEGYQHGAMSAGEMETLVSEPERYPRQGQPIPIQHDMSSDDEGPQRTVSDRPPTKTGKWGFLKKMSMSKMRAPAITRNPPSDPAKLQKHPVRIPKSASTMPTMRRLPEGGSVSEFGVNLPRETPSPALSATMPVKGSRTKRRSFLPILDAPPSLDIPIPTVSGFDASLAFANSPTVAQRMVEDASKSPLPERNNQESHGRSYDIGLKSIMSYLRDLYDLSLPIPVINAGAEIVHSDASGASGSVSATSEPRVGSPLASGRVLPTVGFRSRRPTIVANDMDDVAGDRSPVSITEINDQLQIARPNSVARQAPEEPVHQKEYKDDSGVRTGVIRHILDTERSYVQGLRELVDIYVRPASLLVKGSIETVIPQTERKIVFGGIEGILRFHEVSFLPTLETAAKDLLRAGDDATGERSKRVARALGEAFQTYHPFMRQYSTYINNFDFALSRLASWATIHDKFTSGTAAGGVGLGISTSEANNSQLTPAQRKRVKHFLKACRKNPKHTQINLESYLLLPVQRIPRYRMLLDSLARSTPPSIDVSLDPIEAALEEMVALASTMNEEKRDAESRQRLVKWQSRIRGRFASPLVQAHRRLLLDGSLLLTRIVKRSSTFVEVSSSLVDDNGNNENTITNAKTIVQIEALAPEVPNRQLAAIVTSDLMILCKDPAMGKDPNSQLDLYAVLKMQTKRKPAMLLQGSGIRLVDNKAILYLSASSHQEAANWVRIINNEFDPLR</sequence>
<dbReference type="Gene3D" id="3.80.10.10">
    <property type="entry name" value="Ribonuclease Inhibitor"/>
    <property type="match status" value="1"/>
</dbReference>
<dbReference type="SUPFAM" id="SSF52058">
    <property type="entry name" value="L domain-like"/>
    <property type="match status" value="1"/>
</dbReference>
<dbReference type="Pfam" id="PF00621">
    <property type="entry name" value="RhoGEF"/>
    <property type="match status" value="1"/>
</dbReference>